<dbReference type="Proteomes" id="UP001212741">
    <property type="component" value="Unassembled WGS sequence"/>
</dbReference>
<evidence type="ECO:0000313" key="1">
    <source>
        <dbReference type="EMBL" id="MDB1839399.1"/>
    </source>
</evidence>
<gene>
    <name evidence="1" type="ORF">PMW86_07340</name>
</gene>
<reference evidence="1" key="1">
    <citation type="submission" date="2023-01" db="EMBL/GenBank/DDBJ databases">
        <title>Human gut microbiome strain richness.</title>
        <authorList>
            <person name="Chen-Liaw A."/>
        </authorList>
    </citation>
    <scope>NUCLEOTIDE SEQUENCE</scope>
    <source>
        <strain evidence="1">D54st1_D6_D54t1_190329</strain>
    </source>
</reference>
<protein>
    <submittedName>
        <fullName evidence="1">Uncharacterized protein</fullName>
    </submittedName>
</protein>
<comment type="caution">
    <text evidence="1">The sequence shown here is derived from an EMBL/GenBank/DDBJ whole genome shotgun (WGS) entry which is preliminary data.</text>
</comment>
<dbReference type="RefSeq" id="WP_195521323.1">
    <property type="nucleotide sequence ID" value="NZ_JADNPG010000025.1"/>
</dbReference>
<dbReference type="AlphaFoldDB" id="A0AAW6AQQ8"/>
<proteinExistence type="predicted"/>
<accession>A0AAW6AQQ8</accession>
<sequence>MGKYGKLPCALIDNNMFPSVEVDCGSFVVTCPCCGSQIPCLDIRFIDARDRFSDEVRKQTGVHMPVYPEKCPVCGLDIVYDAGDEG</sequence>
<organism evidence="1 2">
    <name type="scientific">Collinsella aerofaciens</name>
    <dbReference type="NCBI Taxonomy" id="74426"/>
    <lineage>
        <taxon>Bacteria</taxon>
        <taxon>Bacillati</taxon>
        <taxon>Actinomycetota</taxon>
        <taxon>Coriobacteriia</taxon>
        <taxon>Coriobacteriales</taxon>
        <taxon>Coriobacteriaceae</taxon>
        <taxon>Collinsella</taxon>
    </lineage>
</organism>
<name>A0AAW6AQQ8_9ACTN</name>
<dbReference type="EMBL" id="JAQLEC010000026">
    <property type="protein sequence ID" value="MDB1839399.1"/>
    <property type="molecule type" value="Genomic_DNA"/>
</dbReference>
<evidence type="ECO:0000313" key="2">
    <source>
        <dbReference type="Proteomes" id="UP001212741"/>
    </source>
</evidence>